<dbReference type="PANTHER" id="PTHR18934">
    <property type="entry name" value="ATP-DEPENDENT RNA HELICASE"/>
    <property type="match status" value="1"/>
</dbReference>
<evidence type="ECO:0000256" key="3">
    <source>
        <dbReference type="ARBA" id="ARBA00022741"/>
    </source>
</evidence>
<dbReference type="Pfam" id="PF21010">
    <property type="entry name" value="HA2_C"/>
    <property type="match status" value="1"/>
</dbReference>
<evidence type="ECO:0000256" key="4">
    <source>
        <dbReference type="ARBA" id="ARBA00022801"/>
    </source>
</evidence>
<organism evidence="10 11">
    <name type="scientific">Dichanthelium oligosanthes</name>
    <dbReference type="NCBI Taxonomy" id="888268"/>
    <lineage>
        <taxon>Eukaryota</taxon>
        <taxon>Viridiplantae</taxon>
        <taxon>Streptophyta</taxon>
        <taxon>Embryophyta</taxon>
        <taxon>Tracheophyta</taxon>
        <taxon>Spermatophyta</taxon>
        <taxon>Magnoliopsida</taxon>
        <taxon>Liliopsida</taxon>
        <taxon>Poales</taxon>
        <taxon>Poaceae</taxon>
        <taxon>PACMAD clade</taxon>
        <taxon>Panicoideae</taxon>
        <taxon>Panicodae</taxon>
        <taxon>Paniceae</taxon>
        <taxon>Dichantheliinae</taxon>
        <taxon>Dichanthelium</taxon>
    </lineage>
</organism>
<reference evidence="10 11" key="1">
    <citation type="submission" date="2016-09" db="EMBL/GenBank/DDBJ databases">
        <title>The draft genome of Dichanthelium oligosanthes: A C3 panicoid grass species.</title>
        <authorList>
            <person name="Studer A.J."/>
            <person name="Schnable J.C."/>
            <person name="Brutnell T.P."/>
        </authorList>
    </citation>
    <scope>NUCLEOTIDE SEQUENCE [LARGE SCALE GENOMIC DNA]</scope>
    <source>
        <strain evidence="11">cv. Kellogg 1175</strain>
        <tissue evidence="10">Leaf</tissue>
    </source>
</reference>
<evidence type="ECO:0000259" key="9">
    <source>
        <dbReference type="PROSITE" id="PS51194"/>
    </source>
</evidence>
<evidence type="ECO:0000256" key="6">
    <source>
        <dbReference type="ARBA" id="ARBA00022840"/>
    </source>
</evidence>
<protein>
    <recommendedName>
        <fullName evidence="2">RNA helicase</fullName>
        <ecNumber evidence="2">3.6.4.13</ecNumber>
    </recommendedName>
</protein>
<dbReference type="PROSITE" id="PS51192">
    <property type="entry name" value="HELICASE_ATP_BIND_1"/>
    <property type="match status" value="1"/>
</dbReference>
<dbReference type="SMART" id="SM00847">
    <property type="entry name" value="HA2"/>
    <property type="match status" value="1"/>
</dbReference>
<evidence type="ECO:0000313" key="11">
    <source>
        <dbReference type="Proteomes" id="UP000095767"/>
    </source>
</evidence>
<feature type="domain" description="Helicase C-terminal" evidence="9">
    <location>
        <begin position="159"/>
        <end position="330"/>
    </location>
</feature>
<dbReference type="InterPro" id="IPR014001">
    <property type="entry name" value="Helicase_ATP-bd"/>
</dbReference>
<dbReference type="GO" id="GO:0003723">
    <property type="term" value="F:RNA binding"/>
    <property type="evidence" value="ECO:0007669"/>
    <property type="project" value="TreeGrafter"/>
</dbReference>
<evidence type="ECO:0000256" key="5">
    <source>
        <dbReference type="ARBA" id="ARBA00022806"/>
    </source>
</evidence>
<dbReference type="Pfam" id="PF04408">
    <property type="entry name" value="WHD_HA2"/>
    <property type="match status" value="1"/>
</dbReference>
<evidence type="ECO:0000256" key="2">
    <source>
        <dbReference type="ARBA" id="ARBA00012552"/>
    </source>
</evidence>
<dbReference type="InterPro" id="IPR001650">
    <property type="entry name" value="Helicase_C-like"/>
</dbReference>
<dbReference type="PROSITE" id="PS51194">
    <property type="entry name" value="HELICASE_CTER"/>
    <property type="match status" value="1"/>
</dbReference>
<dbReference type="FunFam" id="3.40.50.300:FF:000578">
    <property type="entry name" value="probable ATP-dependent RNA helicase DHX35"/>
    <property type="match status" value="1"/>
</dbReference>
<evidence type="ECO:0000256" key="1">
    <source>
        <dbReference type="ARBA" id="ARBA00008792"/>
    </source>
</evidence>
<dbReference type="GO" id="GO:0003724">
    <property type="term" value="F:RNA helicase activity"/>
    <property type="evidence" value="ECO:0007669"/>
    <property type="project" value="UniProtKB-EC"/>
</dbReference>
<dbReference type="STRING" id="888268.A0A1E5WKS3"/>
<dbReference type="Pfam" id="PF07717">
    <property type="entry name" value="OB_NTP_bind"/>
    <property type="match status" value="1"/>
</dbReference>
<sequence>MSRFWKPGSEKPSTLLVDEEEGGVVFLPSSASSASSSGFGYASLERQRQRLPVYKYRKAILYLVERHATTIVVGETGSGKSTQIPQYLKEAGWADGGRLIGCTQPRRLAVQMVASRVAEEAGVKLGEEVGYTIRFEDQTNPGMTMIKFLTDGVLIREMMEDPLLSKYRVLIFVFYFTHRRKNSLLGSSDLPNPEPAILSVEGKGYTVEIHYVEEPVSDYLQASVNTVLLIHEKDLIFAPTSKGKRKVVLSTNIAETSLTLEISDIESLVVTPISKASARQRAGRAGRVRPGKCFRLYTEEYYLNEMQSDGIPEMQRSNLVSCVIQLKALGIDNILGFDWPASPSPEAMIRALEVLFSLGILDEDAKLTVPIGFQIAEIPLDPMISKMILSANDFGCSDEILTIASFLSVQSVWVSVRGVKKEFDEAKLRFAAAEGDHVTFLNIYKGFHRSGKSSQWCYKNFLNYQALKKVVDVRGHLLRIVKGFGIPLKSCDRDMQEYSQNGMYKTLRTSQEVYIHPSSVLFRVNPKWVVYQSLVSTEKHYMRNVIAIEPSWLTEAAPHFYQFRTPNPDLH</sequence>
<dbReference type="InterPro" id="IPR048333">
    <property type="entry name" value="HA2_WH"/>
</dbReference>
<evidence type="ECO:0000259" key="8">
    <source>
        <dbReference type="PROSITE" id="PS51192"/>
    </source>
</evidence>
<dbReference type="GO" id="GO:0016787">
    <property type="term" value="F:hydrolase activity"/>
    <property type="evidence" value="ECO:0007669"/>
    <property type="project" value="UniProtKB-KW"/>
</dbReference>
<keyword evidence="3" id="KW-0547">Nucleotide-binding</keyword>
<dbReference type="InterPro" id="IPR011709">
    <property type="entry name" value="DEAD-box_helicase_OB_fold"/>
</dbReference>
<dbReference type="GO" id="GO:0005524">
    <property type="term" value="F:ATP binding"/>
    <property type="evidence" value="ECO:0007669"/>
    <property type="project" value="UniProtKB-KW"/>
</dbReference>
<dbReference type="Gene3D" id="1.20.120.1080">
    <property type="match status" value="1"/>
</dbReference>
<evidence type="ECO:0000313" key="10">
    <source>
        <dbReference type="EMBL" id="OEL38035.1"/>
    </source>
</evidence>
<keyword evidence="6" id="KW-0067">ATP-binding</keyword>
<name>A0A1E5WKS3_9POAL</name>
<dbReference type="SMART" id="SM00487">
    <property type="entry name" value="DEXDc"/>
    <property type="match status" value="1"/>
</dbReference>
<dbReference type="SUPFAM" id="SSF52540">
    <property type="entry name" value="P-loop containing nucleoside triphosphate hydrolases"/>
    <property type="match status" value="1"/>
</dbReference>
<dbReference type="EC" id="3.6.4.13" evidence="2"/>
<comment type="catalytic activity">
    <reaction evidence="7">
        <text>ATP + H2O = ADP + phosphate + H(+)</text>
        <dbReference type="Rhea" id="RHEA:13065"/>
        <dbReference type="ChEBI" id="CHEBI:15377"/>
        <dbReference type="ChEBI" id="CHEBI:15378"/>
        <dbReference type="ChEBI" id="CHEBI:30616"/>
        <dbReference type="ChEBI" id="CHEBI:43474"/>
        <dbReference type="ChEBI" id="CHEBI:456216"/>
        <dbReference type="EC" id="3.6.4.13"/>
    </reaction>
</comment>
<dbReference type="OrthoDB" id="10253254at2759"/>
<keyword evidence="11" id="KW-1185">Reference proteome</keyword>
<comment type="similarity">
    <text evidence="1">Belongs to the DEAD box helicase family. DEAH subfamily.</text>
</comment>
<keyword evidence="5 10" id="KW-0347">Helicase</keyword>
<gene>
    <name evidence="10" type="ORF">BAE44_0000947</name>
</gene>
<dbReference type="EMBL" id="LWDX02003215">
    <property type="protein sequence ID" value="OEL38035.1"/>
    <property type="molecule type" value="Genomic_DNA"/>
</dbReference>
<feature type="domain" description="Helicase ATP-binding" evidence="8">
    <location>
        <begin position="61"/>
        <end position="209"/>
    </location>
</feature>
<dbReference type="InterPro" id="IPR007502">
    <property type="entry name" value="Helicase-assoc_dom"/>
</dbReference>
<comment type="caution">
    <text evidence="10">The sequence shown here is derived from an EMBL/GenBank/DDBJ whole genome shotgun (WGS) entry which is preliminary data.</text>
</comment>
<dbReference type="SMART" id="SM00490">
    <property type="entry name" value="HELICc"/>
    <property type="match status" value="1"/>
</dbReference>
<proteinExistence type="inferred from homology"/>
<keyword evidence="4" id="KW-0378">Hydrolase</keyword>
<evidence type="ECO:0000256" key="7">
    <source>
        <dbReference type="ARBA" id="ARBA00047984"/>
    </source>
</evidence>
<dbReference type="Proteomes" id="UP000095767">
    <property type="component" value="Unassembled WGS sequence"/>
</dbReference>
<dbReference type="PANTHER" id="PTHR18934:SF136">
    <property type="entry name" value="ATP-DEPENDENT RNA HELICASE DHX35-RELATED"/>
    <property type="match status" value="1"/>
</dbReference>
<dbReference type="InterPro" id="IPR027417">
    <property type="entry name" value="P-loop_NTPase"/>
</dbReference>
<dbReference type="CDD" id="cd18791">
    <property type="entry name" value="SF2_C_RHA"/>
    <property type="match status" value="1"/>
</dbReference>
<dbReference type="Gene3D" id="3.40.50.300">
    <property type="entry name" value="P-loop containing nucleotide triphosphate hydrolases"/>
    <property type="match status" value="2"/>
</dbReference>
<dbReference type="AlphaFoldDB" id="A0A1E5WKS3"/>
<accession>A0A1E5WKS3</accession>